<sequence length="134" mass="15185">MSKRRKQREQPAPPGEAVEPSASGGGVVEWPSPIRDGEWVDAAGTRWRLRGERWQTPAKRVEHLLGSPQAKILLFYGPAAPTEVAPADRDALWQRIRPYLREPVIRAPGDFTDFQAGEFRDDERRLLLIIEESC</sequence>
<reference evidence="2 3" key="1">
    <citation type="submission" date="2019-07" db="EMBL/GenBank/DDBJ databases">
        <title>Genomic Encyclopedia of Archaeal and Bacterial Type Strains, Phase II (KMG-II): from individual species to whole genera.</title>
        <authorList>
            <person name="Goeker M."/>
        </authorList>
    </citation>
    <scope>NUCLEOTIDE SEQUENCE [LARGE SCALE GENOMIC DNA]</scope>
    <source>
        <strain evidence="2 3">DSM 46842</strain>
    </source>
</reference>
<organism evidence="2 3">
    <name type="scientific">Blastococcus xanthinilyticus</name>
    <dbReference type="NCBI Taxonomy" id="1564164"/>
    <lineage>
        <taxon>Bacteria</taxon>
        <taxon>Bacillati</taxon>
        <taxon>Actinomycetota</taxon>
        <taxon>Actinomycetes</taxon>
        <taxon>Geodermatophilales</taxon>
        <taxon>Geodermatophilaceae</taxon>
        <taxon>Blastococcus</taxon>
    </lineage>
</organism>
<feature type="region of interest" description="Disordered" evidence="1">
    <location>
        <begin position="1"/>
        <end position="33"/>
    </location>
</feature>
<dbReference type="AlphaFoldDB" id="A0A5S5CZK5"/>
<protein>
    <submittedName>
        <fullName evidence="2">Uncharacterized protein</fullName>
    </submittedName>
</protein>
<dbReference type="RefSeq" id="WP_166532365.1">
    <property type="nucleotide sequence ID" value="NZ_VNHW01000003.1"/>
</dbReference>
<dbReference type="EMBL" id="VNHW01000003">
    <property type="protein sequence ID" value="TYP89183.1"/>
    <property type="molecule type" value="Genomic_DNA"/>
</dbReference>
<proteinExistence type="predicted"/>
<gene>
    <name evidence="2" type="ORF">BD833_103340</name>
</gene>
<accession>A0A5S5CZK5</accession>
<name>A0A5S5CZK5_9ACTN</name>
<evidence type="ECO:0000313" key="3">
    <source>
        <dbReference type="Proteomes" id="UP000322499"/>
    </source>
</evidence>
<dbReference type="Proteomes" id="UP000322499">
    <property type="component" value="Unassembled WGS sequence"/>
</dbReference>
<evidence type="ECO:0000313" key="2">
    <source>
        <dbReference type="EMBL" id="TYP89183.1"/>
    </source>
</evidence>
<evidence type="ECO:0000256" key="1">
    <source>
        <dbReference type="SAM" id="MobiDB-lite"/>
    </source>
</evidence>
<keyword evidence="3" id="KW-1185">Reference proteome</keyword>
<comment type="caution">
    <text evidence="2">The sequence shown here is derived from an EMBL/GenBank/DDBJ whole genome shotgun (WGS) entry which is preliminary data.</text>
</comment>